<dbReference type="InterPro" id="IPR035965">
    <property type="entry name" value="PAS-like_dom_sf"/>
</dbReference>
<dbReference type="PROSITE" id="PS50112">
    <property type="entry name" value="PAS"/>
    <property type="match status" value="2"/>
</dbReference>
<dbReference type="OrthoDB" id="8127at2157"/>
<dbReference type="Proteomes" id="UP000001941">
    <property type="component" value="Chromosome"/>
</dbReference>
<dbReference type="eggNOG" id="arCOG03931">
    <property type="taxonomic scope" value="Archaea"/>
</dbReference>
<dbReference type="NCBIfam" id="TIGR00229">
    <property type="entry name" value="sensory_box"/>
    <property type="match status" value="1"/>
</dbReference>
<dbReference type="InterPro" id="IPR013767">
    <property type="entry name" value="PAS_fold"/>
</dbReference>
<dbReference type="Pfam" id="PF08448">
    <property type="entry name" value="PAS_4"/>
    <property type="match status" value="1"/>
</dbReference>
<dbReference type="InterPro" id="IPR013656">
    <property type="entry name" value="PAS_4"/>
</dbReference>
<evidence type="ECO:0000313" key="3">
    <source>
        <dbReference type="Proteomes" id="UP000001941"/>
    </source>
</evidence>
<dbReference type="AlphaFoldDB" id="Q2FT92"/>
<proteinExistence type="predicted"/>
<dbReference type="Pfam" id="PF00989">
    <property type="entry name" value="PAS"/>
    <property type="match status" value="1"/>
</dbReference>
<accession>Q2FT92</accession>
<dbReference type="KEGG" id="mhu:Mhun_2741"/>
<dbReference type="Gene3D" id="3.30.450.20">
    <property type="entry name" value="PAS domain"/>
    <property type="match status" value="2"/>
</dbReference>
<dbReference type="InterPro" id="IPR000014">
    <property type="entry name" value="PAS"/>
</dbReference>
<organism evidence="2 3">
    <name type="scientific">Methanospirillum hungatei JF-1 (strain ATCC 27890 / DSM 864 / NBRC 100397 / JF-1)</name>
    <dbReference type="NCBI Taxonomy" id="323259"/>
    <lineage>
        <taxon>Archaea</taxon>
        <taxon>Methanobacteriati</taxon>
        <taxon>Methanobacteriota</taxon>
        <taxon>Stenosarchaea group</taxon>
        <taxon>Methanomicrobia</taxon>
        <taxon>Methanomicrobiales</taxon>
        <taxon>Methanospirillaceae</taxon>
        <taxon>Methanospirillum</taxon>
    </lineage>
</organism>
<name>Q2FT92_METHJ</name>
<feature type="domain" description="PAS" evidence="1">
    <location>
        <begin position="66"/>
        <end position="114"/>
    </location>
</feature>
<dbReference type="EnsemblBacteria" id="ABD42436">
    <property type="protein sequence ID" value="ABD42436"/>
    <property type="gene ID" value="Mhun_2741"/>
</dbReference>
<sequence>MDRYSPELERVKHLLRQSPRGMTVIELSRALNINRNSMAKYLDVLVISGDVEFDRIGPAKHFFLSQRMPLYEMLSVTSDCILILDAYNVVTFANTAFFEAEGLGPETIIGKKIFTLNLKMVSDDILNGLESAGPGITLQKELIINADSNIRIFNVKMIGTVLHGGIHGITLFYEDITKKRLCQERLKSSEKLYRAVVEDQTEFIIRYLPDRTVIFANQAYCRAFGVDKDDIIGKKFTPPIPPRDMKRVRSQFADITVNNPIVTTENPVIMPDMTLAWHKWTNRGLFNDEGELVEYQSVGRDITSQVRGEKAKMELIFEITLLSDFTTGLLAIENSDQLYQYLGDYLKKTAPHSCIIIVSFSKTQGAVRVISQGTHWRNKKWSDYFENLIGKSFPCIVGVRTVLSPGLLSPMPPNIFDYPGISGTPFACLGRYLSQYEVHCMGIGLEEECQGSVLFISRAGNPPGPERLVETLLRQTGAFLLRVKENLKES</sequence>
<protein>
    <submittedName>
        <fullName evidence="2">PAS/PAC sensor protein</fullName>
    </submittedName>
</protein>
<gene>
    <name evidence="2" type="ordered locus">Mhun_2741</name>
</gene>
<evidence type="ECO:0000259" key="1">
    <source>
        <dbReference type="PROSITE" id="PS50112"/>
    </source>
</evidence>
<dbReference type="EMBL" id="CP000254">
    <property type="protein sequence ID" value="ABD42436.1"/>
    <property type="molecule type" value="Genomic_DNA"/>
</dbReference>
<dbReference type="SUPFAM" id="SSF46785">
    <property type="entry name" value="Winged helix' DNA-binding domain"/>
    <property type="match status" value="1"/>
</dbReference>
<dbReference type="HOGENOM" id="CLU_556244_0_0_2"/>
<dbReference type="InParanoid" id="Q2FT92"/>
<dbReference type="STRING" id="323259.Mhun_2741"/>
<dbReference type="CDD" id="cd00130">
    <property type="entry name" value="PAS"/>
    <property type="match status" value="1"/>
</dbReference>
<keyword evidence="3" id="KW-1185">Reference proteome</keyword>
<dbReference type="GO" id="GO:0006355">
    <property type="term" value="P:regulation of DNA-templated transcription"/>
    <property type="evidence" value="ECO:0007669"/>
    <property type="project" value="InterPro"/>
</dbReference>
<dbReference type="SMART" id="SM00091">
    <property type="entry name" value="PAS"/>
    <property type="match status" value="2"/>
</dbReference>
<dbReference type="SUPFAM" id="SSF55785">
    <property type="entry name" value="PYP-like sensor domain (PAS domain)"/>
    <property type="match status" value="2"/>
</dbReference>
<dbReference type="RefSeq" id="WP_011449692.1">
    <property type="nucleotide sequence ID" value="NC_007796.1"/>
</dbReference>
<evidence type="ECO:0000313" key="2">
    <source>
        <dbReference type="EMBL" id="ABD42436.1"/>
    </source>
</evidence>
<dbReference type="GeneID" id="3922730"/>
<dbReference type="InterPro" id="IPR036390">
    <property type="entry name" value="WH_DNA-bd_sf"/>
</dbReference>
<reference evidence="3" key="1">
    <citation type="journal article" date="2016" name="Stand. Genomic Sci.">
        <title>Complete genome sequence of Methanospirillum hungatei type strain JF1.</title>
        <authorList>
            <person name="Gunsalus R.P."/>
            <person name="Cook L.E."/>
            <person name="Crable B."/>
            <person name="Rohlin L."/>
            <person name="McDonald E."/>
            <person name="Mouttaki H."/>
            <person name="Sieber J.R."/>
            <person name="Poweleit N."/>
            <person name="Zhou H."/>
            <person name="Lapidus A.L."/>
            <person name="Daligault H.E."/>
            <person name="Land M."/>
            <person name="Gilna P."/>
            <person name="Ivanova N."/>
            <person name="Kyrpides N."/>
            <person name="Culley D.E."/>
            <person name="McInerney M.J."/>
        </authorList>
    </citation>
    <scope>NUCLEOTIDE SEQUENCE [LARGE SCALE GENOMIC DNA]</scope>
    <source>
        <strain evidence="3">ATCC 27890 / DSM 864 / NBRC 100397 / JF-1</strain>
    </source>
</reference>
<feature type="domain" description="PAS" evidence="1">
    <location>
        <begin position="189"/>
        <end position="259"/>
    </location>
</feature>